<proteinExistence type="predicted"/>
<reference evidence="1 2" key="1">
    <citation type="journal article" date="2021" name="Plant Biotechnol. J.">
        <title>Multi-omics assisted identification of the key and species-specific regulatory components of drought-tolerant mechanisms in Gossypium stocksii.</title>
        <authorList>
            <person name="Yu D."/>
            <person name="Ke L."/>
            <person name="Zhang D."/>
            <person name="Wu Y."/>
            <person name="Sun Y."/>
            <person name="Mei J."/>
            <person name="Sun J."/>
            <person name="Sun Y."/>
        </authorList>
    </citation>
    <scope>NUCLEOTIDE SEQUENCE [LARGE SCALE GENOMIC DNA]</scope>
    <source>
        <strain evidence="2">cv. E1</strain>
        <tissue evidence="1">Leaf</tissue>
    </source>
</reference>
<evidence type="ECO:0000313" key="2">
    <source>
        <dbReference type="Proteomes" id="UP000828251"/>
    </source>
</evidence>
<dbReference type="EMBL" id="JAIQCV010000004">
    <property type="protein sequence ID" value="KAH1108413.1"/>
    <property type="molecule type" value="Genomic_DNA"/>
</dbReference>
<protein>
    <submittedName>
        <fullName evidence="1">Uncharacterized protein</fullName>
    </submittedName>
</protein>
<organism evidence="1 2">
    <name type="scientific">Gossypium stocksii</name>
    <dbReference type="NCBI Taxonomy" id="47602"/>
    <lineage>
        <taxon>Eukaryota</taxon>
        <taxon>Viridiplantae</taxon>
        <taxon>Streptophyta</taxon>
        <taxon>Embryophyta</taxon>
        <taxon>Tracheophyta</taxon>
        <taxon>Spermatophyta</taxon>
        <taxon>Magnoliopsida</taxon>
        <taxon>eudicotyledons</taxon>
        <taxon>Gunneridae</taxon>
        <taxon>Pentapetalae</taxon>
        <taxon>rosids</taxon>
        <taxon>malvids</taxon>
        <taxon>Malvales</taxon>
        <taxon>Malvaceae</taxon>
        <taxon>Malvoideae</taxon>
        <taxon>Gossypium</taxon>
    </lineage>
</organism>
<comment type="caution">
    <text evidence="1">The sequence shown here is derived from an EMBL/GenBank/DDBJ whole genome shotgun (WGS) entry which is preliminary data.</text>
</comment>
<sequence>MTNQENALPLEEHLQMIPSELEIIKRHFEKKSMEFGKKIEQLKEEQMKLVLDVNIHRLEAEKLKNGKNKADEDLNGLRTYY</sequence>
<evidence type="ECO:0000313" key="1">
    <source>
        <dbReference type="EMBL" id="KAH1108413.1"/>
    </source>
</evidence>
<accession>A0A9D3W4U6</accession>
<name>A0A9D3W4U6_9ROSI</name>
<gene>
    <name evidence="1" type="ORF">J1N35_012181</name>
</gene>
<keyword evidence="2" id="KW-1185">Reference proteome</keyword>
<dbReference type="Proteomes" id="UP000828251">
    <property type="component" value="Unassembled WGS sequence"/>
</dbReference>
<dbReference type="OrthoDB" id="999483at2759"/>
<dbReference type="AlphaFoldDB" id="A0A9D3W4U6"/>